<dbReference type="OrthoDB" id="2373574at2759"/>
<accession>A0A397JN53</accession>
<reference evidence="2 3" key="1">
    <citation type="submission" date="2018-08" db="EMBL/GenBank/DDBJ databases">
        <title>Genome and evolution of the arbuscular mycorrhizal fungus Diversispora epigaea (formerly Glomus versiforme) and its bacterial endosymbionts.</title>
        <authorList>
            <person name="Sun X."/>
            <person name="Fei Z."/>
            <person name="Harrison M."/>
        </authorList>
    </citation>
    <scope>NUCLEOTIDE SEQUENCE [LARGE SCALE GENOMIC DNA]</scope>
    <source>
        <strain evidence="2 3">IT104</strain>
    </source>
</reference>
<keyword evidence="3" id="KW-1185">Reference proteome</keyword>
<gene>
    <name evidence="2" type="ORF">Glove_36g34</name>
</gene>
<name>A0A397JN53_9GLOM</name>
<keyword evidence="1" id="KW-0472">Membrane</keyword>
<evidence type="ECO:0000313" key="2">
    <source>
        <dbReference type="EMBL" id="RHZ87406.1"/>
    </source>
</evidence>
<keyword evidence="1" id="KW-1133">Transmembrane helix</keyword>
<comment type="caution">
    <text evidence="2">The sequence shown here is derived from an EMBL/GenBank/DDBJ whole genome shotgun (WGS) entry which is preliminary data.</text>
</comment>
<keyword evidence="1" id="KW-0812">Transmembrane</keyword>
<evidence type="ECO:0000313" key="3">
    <source>
        <dbReference type="Proteomes" id="UP000266861"/>
    </source>
</evidence>
<protein>
    <submittedName>
        <fullName evidence="2">Uncharacterized protein</fullName>
    </submittedName>
</protein>
<sequence>MLEDVFWVLLEVLEYVRMILDPNISLPIINRACWFIVTSIHARLHEKDQKWYGRAYGNGSFIVKCFQQNRDKSEEIFNDPFIAEKIQQKNKNNILQPITHKVKGPKFPKPFLEMPSWAKCDSSLTATEVYKEQYVKPLPNTGQNPNIGQLSGTYWVPIEYLSSANNIFIYIGHPISRVFFCKFYNAPDMTAILIIIISGIRYYLQYRVYDNK</sequence>
<dbReference type="EMBL" id="PQFF01000034">
    <property type="protein sequence ID" value="RHZ87406.1"/>
    <property type="molecule type" value="Genomic_DNA"/>
</dbReference>
<proteinExistence type="predicted"/>
<dbReference type="STRING" id="1348612.A0A397JN53"/>
<dbReference type="Proteomes" id="UP000266861">
    <property type="component" value="Unassembled WGS sequence"/>
</dbReference>
<evidence type="ECO:0000256" key="1">
    <source>
        <dbReference type="SAM" id="Phobius"/>
    </source>
</evidence>
<feature type="transmembrane region" description="Helical" evidence="1">
    <location>
        <begin position="183"/>
        <end position="204"/>
    </location>
</feature>
<dbReference type="AlphaFoldDB" id="A0A397JN53"/>
<organism evidence="2 3">
    <name type="scientific">Diversispora epigaea</name>
    <dbReference type="NCBI Taxonomy" id="1348612"/>
    <lineage>
        <taxon>Eukaryota</taxon>
        <taxon>Fungi</taxon>
        <taxon>Fungi incertae sedis</taxon>
        <taxon>Mucoromycota</taxon>
        <taxon>Glomeromycotina</taxon>
        <taxon>Glomeromycetes</taxon>
        <taxon>Diversisporales</taxon>
        <taxon>Diversisporaceae</taxon>
        <taxon>Diversispora</taxon>
    </lineage>
</organism>